<dbReference type="SUPFAM" id="SSF48726">
    <property type="entry name" value="Immunoglobulin"/>
    <property type="match status" value="1"/>
</dbReference>
<feature type="signal peptide" evidence="2">
    <location>
        <begin position="1"/>
        <end position="17"/>
    </location>
</feature>
<proteinExistence type="predicted"/>
<accession>A0A1A7ZJW1</accession>
<keyword evidence="1" id="KW-0472">Membrane</keyword>
<dbReference type="Gene3D" id="2.60.40.10">
    <property type="entry name" value="Immunoglobulins"/>
    <property type="match status" value="1"/>
</dbReference>
<dbReference type="Proteomes" id="UP000694548">
    <property type="component" value="Chromosome sgr01"/>
</dbReference>
<evidence type="ECO:0000259" key="3">
    <source>
        <dbReference type="SMART" id="SM00409"/>
    </source>
</evidence>
<keyword evidence="1" id="KW-1133">Transmembrane helix</keyword>
<evidence type="ECO:0000256" key="1">
    <source>
        <dbReference type="SAM" id="Phobius"/>
    </source>
</evidence>
<gene>
    <name evidence="4" type="primary">Nfu_g_1_004472</name>
    <name evidence="5" type="synonym">LOC107379411</name>
</gene>
<dbReference type="InterPro" id="IPR003599">
    <property type="entry name" value="Ig_sub"/>
</dbReference>
<keyword evidence="1" id="KW-0812">Transmembrane</keyword>
<dbReference type="GeneTree" id="ENSGT00940000173984"/>
<dbReference type="OrthoDB" id="8962861at2759"/>
<feature type="transmembrane region" description="Helical" evidence="1">
    <location>
        <begin position="241"/>
        <end position="263"/>
    </location>
</feature>
<evidence type="ECO:0000256" key="2">
    <source>
        <dbReference type="SAM" id="SignalP"/>
    </source>
</evidence>
<name>A0A1A7ZJW1_NOTFU</name>
<reference evidence="5" key="1">
    <citation type="submission" date="2014-08" db="EMBL/GenBank/DDBJ databases">
        <authorList>
            <person name="Senf B."/>
            <person name="Petzold A."/>
            <person name="Downie B.R."/>
            <person name="Koch P."/>
            <person name="Platzer M."/>
        </authorList>
    </citation>
    <scope>NUCLEOTIDE SEQUENCE [LARGE SCALE GENOMIC DNA]</scope>
    <source>
        <strain evidence="5">GRZ</strain>
    </source>
</reference>
<reference evidence="4" key="2">
    <citation type="submission" date="2016-05" db="EMBL/GenBank/DDBJ databases">
        <authorList>
            <person name="Lavstsen T."/>
            <person name="Jespersen J.S."/>
        </authorList>
    </citation>
    <scope>NUCLEOTIDE SEQUENCE</scope>
    <source>
        <tissue evidence="4">Brain</tissue>
    </source>
</reference>
<dbReference type="Ensembl" id="ENSNFUT00015004690.1">
    <property type="protein sequence ID" value="ENSNFUP00015004438.1"/>
    <property type="gene ID" value="ENSNFUG00015002237.1"/>
</dbReference>
<organism evidence="4">
    <name type="scientific">Nothobranchius furzeri</name>
    <name type="common">Turquoise killifish</name>
    <dbReference type="NCBI Taxonomy" id="105023"/>
    <lineage>
        <taxon>Eukaryota</taxon>
        <taxon>Metazoa</taxon>
        <taxon>Chordata</taxon>
        <taxon>Craniata</taxon>
        <taxon>Vertebrata</taxon>
        <taxon>Euteleostomi</taxon>
        <taxon>Actinopterygii</taxon>
        <taxon>Neopterygii</taxon>
        <taxon>Teleostei</taxon>
        <taxon>Neoteleostei</taxon>
        <taxon>Acanthomorphata</taxon>
        <taxon>Ovalentaria</taxon>
        <taxon>Atherinomorphae</taxon>
        <taxon>Cyprinodontiformes</taxon>
        <taxon>Nothobranchiidae</taxon>
        <taxon>Nothobranchius</taxon>
    </lineage>
</organism>
<reference evidence="4" key="3">
    <citation type="submission" date="2016-06" db="EMBL/GenBank/DDBJ databases">
        <title>The genome of a short-lived fish provides insights into sex chromosome evolution and the genetic control of aging.</title>
        <authorList>
            <person name="Reichwald K."/>
            <person name="Felder M."/>
            <person name="Petzold A."/>
            <person name="Koch P."/>
            <person name="Groth M."/>
            <person name="Platzer M."/>
        </authorList>
    </citation>
    <scope>NUCLEOTIDE SEQUENCE</scope>
    <source>
        <tissue evidence="4">Brain</tissue>
    </source>
</reference>
<dbReference type="EMBL" id="HADY01004258">
    <property type="protein sequence ID" value="SBP42743.1"/>
    <property type="molecule type" value="Transcribed_RNA"/>
</dbReference>
<dbReference type="InterPro" id="IPR013783">
    <property type="entry name" value="Ig-like_fold"/>
</dbReference>
<sequence length="337" mass="38097">MMVIIYLLLMLREECCAADPVIERKSIKVGDRVKMECSRRSAGDLHWMKIAFKNPPEYLEEPLDERLYSHIKVNAEPGTFQLQIINAKLNDSALYVCVRKHQGGITYLKLTYLMVEDLAVTTVPPSVPVYPKDSVILQCSVLHYSQNHSCPLDNSMYCFRAEVNQTHSNFTNTQRDIGIKNVSEGFTAETCFYSHLKSFRSSGVQMNYCGVSVPKEKIPEDKSKHTIKGETASDSQNYNTILYMLCAALAMCLIIIASLLCYIKNLKETSDECFIASVALHEHTPLEENQEGQQPQMDEVSLVYSAPVFTSRKVNKKATRGSASEDSIYTEVKFLEQ</sequence>
<evidence type="ECO:0000313" key="6">
    <source>
        <dbReference type="Proteomes" id="UP000694548"/>
    </source>
</evidence>
<feature type="chain" id="PRO_5044554825" description="Immunoglobulin domain-containing protein" evidence="2">
    <location>
        <begin position="18"/>
        <end position="337"/>
    </location>
</feature>
<keyword evidence="2" id="KW-0732">Signal</keyword>
<protein>
    <recommendedName>
        <fullName evidence="3">Immunoglobulin domain-containing protein</fullName>
    </recommendedName>
</protein>
<dbReference type="AlphaFoldDB" id="A0A1A7ZJW1"/>
<dbReference type="InterPro" id="IPR036179">
    <property type="entry name" value="Ig-like_dom_sf"/>
</dbReference>
<evidence type="ECO:0000313" key="4">
    <source>
        <dbReference type="EMBL" id="SBP42743.1"/>
    </source>
</evidence>
<reference evidence="5" key="4">
    <citation type="submission" date="2025-05" db="UniProtKB">
        <authorList>
            <consortium name="Ensembl"/>
        </authorList>
    </citation>
    <scope>IDENTIFICATION</scope>
</reference>
<dbReference type="Bgee" id="ENSNFUG00015002237">
    <property type="expression patterns" value="Expressed in liver and 2 other cell types or tissues"/>
</dbReference>
<dbReference type="SMART" id="SM00409">
    <property type="entry name" value="IG"/>
    <property type="match status" value="1"/>
</dbReference>
<feature type="domain" description="Immunoglobulin" evidence="3">
    <location>
        <begin position="22"/>
        <end position="116"/>
    </location>
</feature>
<evidence type="ECO:0000313" key="5">
    <source>
        <dbReference type="Ensembl" id="ENSNFUP00015004438.1"/>
    </source>
</evidence>
<keyword evidence="6" id="KW-1185">Reference proteome</keyword>